<accession>A0A438HVR0</accession>
<dbReference type="EMBL" id="QGNW01000172">
    <property type="protein sequence ID" value="RVW88525.1"/>
    <property type="molecule type" value="Genomic_DNA"/>
</dbReference>
<protein>
    <submittedName>
        <fullName evidence="1">Uncharacterized protein</fullName>
    </submittedName>
</protein>
<dbReference type="AlphaFoldDB" id="A0A438HVR0"/>
<evidence type="ECO:0000313" key="1">
    <source>
        <dbReference type="EMBL" id="RVW88525.1"/>
    </source>
</evidence>
<name>A0A438HVR0_VITVI</name>
<reference evidence="1 2" key="1">
    <citation type="journal article" date="2018" name="PLoS Genet.">
        <title>Population sequencing reveals clonal diversity and ancestral inbreeding in the grapevine cultivar Chardonnay.</title>
        <authorList>
            <person name="Roach M.J."/>
            <person name="Johnson D.L."/>
            <person name="Bohlmann J."/>
            <person name="van Vuuren H.J."/>
            <person name="Jones S.J."/>
            <person name="Pretorius I.S."/>
            <person name="Schmidt S.A."/>
            <person name="Borneman A.R."/>
        </authorList>
    </citation>
    <scope>NUCLEOTIDE SEQUENCE [LARGE SCALE GENOMIC DNA]</scope>
    <source>
        <strain evidence="2">cv. Chardonnay</strain>
        <tissue evidence="1">Leaf</tissue>
    </source>
</reference>
<gene>
    <name evidence="1" type="ORF">CK203_033082</name>
</gene>
<proteinExistence type="predicted"/>
<organism evidence="1 2">
    <name type="scientific">Vitis vinifera</name>
    <name type="common">Grape</name>
    <dbReference type="NCBI Taxonomy" id="29760"/>
    <lineage>
        <taxon>Eukaryota</taxon>
        <taxon>Viridiplantae</taxon>
        <taxon>Streptophyta</taxon>
        <taxon>Embryophyta</taxon>
        <taxon>Tracheophyta</taxon>
        <taxon>Spermatophyta</taxon>
        <taxon>Magnoliopsida</taxon>
        <taxon>eudicotyledons</taxon>
        <taxon>Gunneridae</taxon>
        <taxon>Pentapetalae</taxon>
        <taxon>rosids</taxon>
        <taxon>Vitales</taxon>
        <taxon>Vitaceae</taxon>
        <taxon>Viteae</taxon>
        <taxon>Vitis</taxon>
    </lineage>
</organism>
<sequence length="125" mass="14450">MHREQERAGDMCEEYDPRRCTPPCNQATKCVGKKGAEAEDEACHQTPKCSRYMDNCHENLRCKRNDIRSLFWQNIPKLSKAPYTSLLGYALLYSFLGGKKRKGQWSVGKSNCHFGMKYKHAERPC</sequence>
<comment type="caution">
    <text evidence="1">The sequence shown here is derived from an EMBL/GenBank/DDBJ whole genome shotgun (WGS) entry which is preliminary data.</text>
</comment>
<evidence type="ECO:0000313" key="2">
    <source>
        <dbReference type="Proteomes" id="UP000288805"/>
    </source>
</evidence>
<dbReference type="Proteomes" id="UP000288805">
    <property type="component" value="Unassembled WGS sequence"/>
</dbReference>